<dbReference type="PANTHER" id="PTHR19278">
    <property type="entry name" value="OROTATE PHOSPHORIBOSYLTRANSFERASE"/>
    <property type="match status" value="1"/>
</dbReference>
<dbReference type="AlphaFoldDB" id="A0A1F6WXU4"/>
<comment type="caution">
    <text evidence="8">The sequence shown here is derived from an EMBL/GenBank/DDBJ whole genome shotgun (WGS) entry which is preliminary data.</text>
</comment>
<dbReference type="GO" id="GO:0019856">
    <property type="term" value="P:pyrimidine nucleobase biosynthetic process"/>
    <property type="evidence" value="ECO:0007669"/>
    <property type="project" value="TreeGrafter"/>
</dbReference>
<dbReference type="PANTHER" id="PTHR19278:SF9">
    <property type="entry name" value="URIDINE 5'-MONOPHOSPHATE SYNTHASE"/>
    <property type="match status" value="1"/>
</dbReference>
<dbReference type="HAMAP" id="MF_01208">
    <property type="entry name" value="PyrE"/>
    <property type="match status" value="1"/>
</dbReference>
<dbReference type="GO" id="GO:0004588">
    <property type="term" value="F:orotate phosphoribosyltransferase activity"/>
    <property type="evidence" value="ECO:0007669"/>
    <property type="project" value="UniProtKB-UniRule"/>
</dbReference>
<keyword evidence="6" id="KW-0460">Magnesium</keyword>
<keyword evidence="5 6" id="KW-0665">Pyrimidine biosynthesis</keyword>
<dbReference type="EMBL" id="MFUR01000011">
    <property type="protein sequence ID" value="OGI86717.1"/>
    <property type="molecule type" value="Genomic_DNA"/>
</dbReference>
<dbReference type="Gene3D" id="3.40.50.2020">
    <property type="match status" value="1"/>
</dbReference>
<dbReference type="UniPathway" id="UPA00070">
    <property type="reaction ID" value="UER00119"/>
</dbReference>
<dbReference type="EC" id="2.4.2.10" evidence="2 6"/>
<evidence type="ECO:0000256" key="5">
    <source>
        <dbReference type="ARBA" id="ARBA00022975"/>
    </source>
</evidence>
<accession>A0A1F6WXU4</accession>
<evidence type="ECO:0000259" key="7">
    <source>
        <dbReference type="Pfam" id="PF00156"/>
    </source>
</evidence>
<comment type="subunit">
    <text evidence="6">Homodimer.</text>
</comment>
<comment type="pathway">
    <text evidence="1 6">Pyrimidine metabolism; UMP biosynthesis via de novo pathway; UMP from orotate: step 1/2.</text>
</comment>
<keyword evidence="3 6" id="KW-0328">Glycosyltransferase</keyword>
<keyword evidence="4 6" id="KW-0808">Transferase</keyword>
<evidence type="ECO:0000256" key="3">
    <source>
        <dbReference type="ARBA" id="ARBA00022676"/>
    </source>
</evidence>
<dbReference type="InterPro" id="IPR023031">
    <property type="entry name" value="OPRT"/>
</dbReference>
<comment type="cofactor">
    <cofactor evidence="6">
        <name>Mg(2+)</name>
        <dbReference type="ChEBI" id="CHEBI:18420"/>
    </cofactor>
</comment>
<comment type="caution">
    <text evidence="6">Lacks conserved residue(s) required for the propagation of feature annotation.</text>
</comment>
<dbReference type="Pfam" id="PF00156">
    <property type="entry name" value="Pribosyltran"/>
    <property type="match status" value="1"/>
</dbReference>
<evidence type="ECO:0000256" key="1">
    <source>
        <dbReference type="ARBA" id="ARBA00004889"/>
    </source>
</evidence>
<feature type="binding site" description="in other chain" evidence="6">
    <location>
        <begin position="125"/>
        <end position="133"/>
    </location>
    <ligand>
        <name>5-phospho-alpha-D-ribose 1-diphosphate</name>
        <dbReference type="ChEBI" id="CHEBI:58017"/>
        <note>ligand shared between dimeric partners</note>
    </ligand>
</feature>
<evidence type="ECO:0000313" key="9">
    <source>
        <dbReference type="Proteomes" id="UP000177001"/>
    </source>
</evidence>
<evidence type="ECO:0000256" key="4">
    <source>
        <dbReference type="ARBA" id="ARBA00022679"/>
    </source>
</evidence>
<feature type="binding site" evidence="6">
    <location>
        <position position="129"/>
    </location>
    <ligand>
        <name>orotate</name>
        <dbReference type="ChEBI" id="CHEBI:30839"/>
    </ligand>
</feature>
<comment type="similarity">
    <text evidence="6">Belongs to the purine/pyrimidine phosphoribosyltransferase family. PyrE subfamily.</text>
</comment>
<protein>
    <recommendedName>
        <fullName evidence="2 6">Orotate phosphoribosyltransferase</fullName>
        <shortName evidence="6">OPRT</shortName>
        <shortName evidence="6">OPRTase</shortName>
        <ecNumber evidence="2 6">2.4.2.10</ecNumber>
    </recommendedName>
</protein>
<feature type="binding site" description="in other chain" evidence="6">
    <location>
        <position position="100"/>
    </location>
    <ligand>
        <name>5-phospho-alpha-D-ribose 1-diphosphate</name>
        <dbReference type="ChEBI" id="CHEBI:58017"/>
        <note>ligand shared between dimeric partners</note>
    </ligand>
</feature>
<evidence type="ECO:0000256" key="6">
    <source>
        <dbReference type="HAMAP-Rule" id="MF_01208"/>
    </source>
</evidence>
<dbReference type="CDD" id="cd06223">
    <property type="entry name" value="PRTases_typeI"/>
    <property type="match status" value="1"/>
</dbReference>
<comment type="function">
    <text evidence="6">Catalyzes the transfer of a ribosyl phosphate group from 5-phosphoribose 1-diphosphate to orotate, leading to the formation of orotidine monophosphate (OMP).</text>
</comment>
<dbReference type="Proteomes" id="UP000177001">
    <property type="component" value="Unassembled WGS sequence"/>
</dbReference>
<dbReference type="GO" id="GO:0000287">
    <property type="term" value="F:magnesium ion binding"/>
    <property type="evidence" value="ECO:0007669"/>
    <property type="project" value="UniProtKB-UniRule"/>
</dbReference>
<dbReference type="InterPro" id="IPR029057">
    <property type="entry name" value="PRTase-like"/>
</dbReference>
<proteinExistence type="inferred from homology"/>
<dbReference type="SUPFAM" id="SSF53271">
    <property type="entry name" value="PRTase-like"/>
    <property type="match status" value="1"/>
</dbReference>
<sequence>MFESNQEVIDILEKTGAVVGDSHFVYVSGKHAPVYVNKDYVYPHTAYVSRIAEIIAQKYKDSPVDVVVGPSIGGIILSQWTAHHLSRLKSKDILSIYTEKQIDKDQIFTRGYDTYVRGRNVLIVEDVVTTGGSIKKVINSVQKNAGRVLAACAIVNKDPININPSFIGVPFDYLAIIGMDVYDAKDCPLCEQNIPINIQMGHGKKYLESKKIAQ</sequence>
<reference evidence="8 9" key="1">
    <citation type="journal article" date="2016" name="Nat. Commun.">
        <title>Thousands of microbial genomes shed light on interconnected biogeochemical processes in an aquifer system.</title>
        <authorList>
            <person name="Anantharaman K."/>
            <person name="Brown C.T."/>
            <person name="Hug L.A."/>
            <person name="Sharon I."/>
            <person name="Castelle C.J."/>
            <person name="Probst A.J."/>
            <person name="Thomas B.C."/>
            <person name="Singh A."/>
            <person name="Wilkins M.J."/>
            <person name="Karaoz U."/>
            <person name="Brodie E.L."/>
            <person name="Williams K.H."/>
            <person name="Hubbard S.S."/>
            <person name="Banfield J.F."/>
        </authorList>
    </citation>
    <scope>NUCLEOTIDE SEQUENCE [LARGE SCALE GENOMIC DNA]</scope>
</reference>
<feature type="domain" description="Phosphoribosyltransferase" evidence="7">
    <location>
        <begin position="42"/>
        <end position="156"/>
    </location>
</feature>
<dbReference type="GO" id="GO:0044205">
    <property type="term" value="P:'de novo' UMP biosynthetic process"/>
    <property type="evidence" value="ECO:0007669"/>
    <property type="project" value="UniProtKB-UniRule"/>
</dbReference>
<organism evidence="8 9">
    <name type="scientific">Candidatus Nomurabacteria bacterium RIFCSPLOWO2_01_FULL_36_16</name>
    <dbReference type="NCBI Taxonomy" id="1801767"/>
    <lineage>
        <taxon>Bacteria</taxon>
        <taxon>Candidatus Nomuraibacteriota</taxon>
    </lineage>
</organism>
<evidence type="ECO:0000256" key="2">
    <source>
        <dbReference type="ARBA" id="ARBA00011971"/>
    </source>
</evidence>
<comment type="catalytic activity">
    <reaction evidence="6">
        <text>orotidine 5'-phosphate + diphosphate = orotate + 5-phospho-alpha-D-ribose 1-diphosphate</text>
        <dbReference type="Rhea" id="RHEA:10380"/>
        <dbReference type="ChEBI" id="CHEBI:30839"/>
        <dbReference type="ChEBI" id="CHEBI:33019"/>
        <dbReference type="ChEBI" id="CHEBI:57538"/>
        <dbReference type="ChEBI" id="CHEBI:58017"/>
        <dbReference type="EC" id="2.4.2.10"/>
    </reaction>
</comment>
<evidence type="ECO:0000313" key="8">
    <source>
        <dbReference type="EMBL" id="OGI86717.1"/>
    </source>
</evidence>
<gene>
    <name evidence="6" type="primary">pyrE</name>
    <name evidence="8" type="ORF">A3A91_01780</name>
</gene>
<name>A0A1F6WXU4_9BACT</name>
<dbReference type="InterPro" id="IPR000836">
    <property type="entry name" value="PRTase_dom"/>
</dbReference>